<dbReference type="AlphaFoldDB" id="A0A7X2SSQ3"/>
<reference evidence="1 2" key="1">
    <citation type="submission" date="2019-11" db="EMBL/GenBank/DDBJ databases">
        <title>Draft Genome Sequence of Plant Growth-Promoting Rhizosphere-Associated Bacteria.</title>
        <authorList>
            <person name="Vasilyev I.Y."/>
            <person name="Radchenko V."/>
            <person name="Ilnitskaya E.V."/>
        </authorList>
    </citation>
    <scope>NUCLEOTIDE SEQUENCE [LARGE SCALE GENOMIC DNA]</scope>
    <source>
        <strain evidence="1 2">VRA_01-1sq_f</strain>
    </source>
</reference>
<evidence type="ECO:0000313" key="2">
    <source>
        <dbReference type="Proteomes" id="UP000467635"/>
    </source>
</evidence>
<dbReference type="GO" id="GO:0050515">
    <property type="term" value="F:4-(cytidine 5'-diphospho)-2-C-methyl-D-erythritol kinase activity"/>
    <property type="evidence" value="ECO:0007669"/>
    <property type="project" value="UniProtKB-EC"/>
</dbReference>
<evidence type="ECO:0000313" key="1">
    <source>
        <dbReference type="EMBL" id="MSE08801.1"/>
    </source>
</evidence>
<keyword evidence="1" id="KW-0418">Kinase</keyword>
<comment type="caution">
    <text evidence="1">The sequence shown here is derived from an EMBL/GenBank/DDBJ whole genome shotgun (WGS) entry which is preliminary data.</text>
</comment>
<feature type="non-terminal residue" evidence="1">
    <location>
        <position position="1"/>
    </location>
</feature>
<name>A0A7X2SSQ3_9LACO</name>
<keyword evidence="1" id="KW-0808">Transferase</keyword>
<dbReference type="EMBL" id="WKKX01000441">
    <property type="protein sequence ID" value="MSE08801.1"/>
    <property type="molecule type" value="Genomic_DNA"/>
</dbReference>
<accession>A0A7X2SSQ3</accession>
<dbReference type="InterPro" id="IPR036554">
    <property type="entry name" value="GHMP_kinase_C_sf"/>
</dbReference>
<dbReference type="Proteomes" id="UP000467635">
    <property type="component" value="Unassembled WGS sequence"/>
</dbReference>
<organism evidence="1 2">
    <name type="scientific">Ligilactobacillus salivarius</name>
    <dbReference type="NCBI Taxonomy" id="1624"/>
    <lineage>
        <taxon>Bacteria</taxon>
        <taxon>Bacillati</taxon>
        <taxon>Bacillota</taxon>
        <taxon>Bacilli</taxon>
        <taxon>Lactobacillales</taxon>
        <taxon>Lactobacillaceae</taxon>
        <taxon>Ligilactobacillus</taxon>
    </lineage>
</organism>
<protein>
    <submittedName>
        <fullName evidence="1">4-(Cytidine 5'-diphospho)-2-C-methyl-D-erythritol kinase</fullName>
        <ecNumber evidence="1">2.7.1.148</ecNumber>
    </submittedName>
</protein>
<dbReference type="EC" id="2.7.1.148" evidence="1"/>
<sequence length="40" mass="4486">GPTVFGISQKKSRATHIYNSLRGFCKEVYLVRALDSLTTK</sequence>
<dbReference type="SUPFAM" id="SSF55060">
    <property type="entry name" value="GHMP Kinase, C-terminal domain"/>
    <property type="match status" value="1"/>
</dbReference>
<proteinExistence type="predicted"/>
<gene>
    <name evidence="1" type="primary">ipk</name>
    <name evidence="1" type="ORF">GKC33_08880</name>
</gene>